<dbReference type="Gene3D" id="3.40.50.300">
    <property type="entry name" value="P-loop containing nucleotide triphosphate hydrolases"/>
    <property type="match status" value="1"/>
</dbReference>
<comment type="function">
    <text evidence="6">Probable component of a branched-chain amino-acid transport system.</text>
</comment>
<keyword evidence="10" id="KW-1185">Reference proteome</keyword>
<feature type="domain" description="ABC transporter" evidence="8">
    <location>
        <begin position="2"/>
        <end position="234"/>
    </location>
</feature>
<evidence type="ECO:0000313" key="9">
    <source>
        <dbReference type="EMBL" id="MFD1600204.1"/>
    </source>
</evidence>
<dbReference type="Proteomes" id="UP001597085">
    <property type="component" value="Unassembled WGS sequence"/>
</dbReference>
<dbReference type="InterPro" id="IPR003439">
    <property type="entry name" value="ABC_transporter-like_ATP-bd"/>
</dbReference>
<evidence type="ECO:0000256" key="3">
    <source>
        <dbReference type="ARBA" id="ARBA00022741"/>
    </source>
</evidence>
<evidence type="ECO:0000313" key="10">
    <source>
        <dbReference type="Proteomes" id="UP001597085"/>
    </source>
</evidence>
<protein>
    <recommendedName>
        <fullName evidence="7">Probable branched-chain amino acid transport ATP-binding protein LivG</fullName>
    </recommendedName>
</protein>
<dbReference type="InterPro" id="IPR003593">
    <property type="entry name" value="AAA+_ATPase"/>
</dbReference>
<dbReference type="SMART" id="SM00382">
    <property type="entry name" value="AAA"/>
    <property type="match status" value="1"/>
</dbReference>
<keyword evidence="3" id="KW-0547">Nucleotide-binding</keyword>
<reference evidence="9 10" key="1">
    <citation type="journal article" date="2019" name="Int. J. Syst. Evol. Microbiol.">
        <title>The Global Catalogue of Microorganisms (GCM) 10K type strain sequencing project: providing services to taxonomists for standard genome sequencing and annotation.</title>
        <authorList>
            <consortium name="The Broad Institute Genomics Platform"/>
            <consortium name="The Broad Institute Genome Sequencing Center for Infectious Disease"/>
            <person name="Wu L."/>
            <person name="Ma J."/>
        </authorList>
    </citation>
    <scope>NUCLEOTIDE SEQUENCE [LARGE SCALE GENOMIC DNA]</scope>
    <source>
        <strain evidence="9 10">CGMCC 1.12121</strain>
    </source>
</reference>
<dbReference type="PROSITE" id="PS50893">
    <property type="entry name" value="ABC_TRANSPORTER_2"/>
    <property type="match status" value="1"/>
</dbReference>
<comment type="similarity">
    <text evidence="1">Belongs to the ABC transporter superfamily.</text>
</comment>
<dbReference type="InterPro" id="IPR027417">
    <property type="entry name" value="P-loop_NTPase"/>
</dbReference>
<dbReference type="RefSeq" id="WP_256421747.1">
    <property type="nucleotide sequence ID" value="NZ_JANHDI010000009.1"/>
</dbReference>
<keyword evidence="4 9" id="KW-0067">ATP-binding</keyword>
<dbReference type="SUPFAM" id="SSF52540">
    <property type="entry name" value="P-loop containing nucleoside triphosphate hydrolases"/>
    <property type="match status" value="1"/>
</dbReference>
<comment type="caution">
    <text evidence="9">The sequence shown here is derived from an EMBL/GenBank/DDBJ whole genome shotgun (WGS) entry which is preliminary data.</text>
</comment>
<dbReference type="GO" id="GO:0005524">
    <property type="term" value="F:ATP binding"/>
    <property type="evidence" value="ECO:0007669"/>
    <property type="project" value="UniProtKB-KW"/>
</dbReference>
<evidence type="ECO:0000259" key="8">
    <source>
        <dbReference type="PROSITE" id="PS50893"/>
    </source>
</evidence>
<dbReference type="AlphaFoldDB" id="A0ABD6CQQ6"/>
<evidence type="ECO:0000256" key="1">
    <source>
        <dbReference type="ARBA" id="ARBA00005417"/>
    </source>
</evidence>
<keyword evidence="2" id="KW-0813">Transport</keyword>
<dbReference type="GO" id="GO:0006865">
    <property type="term" value="P:amino acid transport"/>
    <property type="evidence" value="ECO:0007669"/>
    <property type="project" value="UniProtKB-KW"/>
</dbReference>
<evidence type="ECO:0000256" key="7">
    <source>
        <dbReference type="ARBA" id="ARBA00072811"/>
    </source>
</evidence>
<dbReference type="PANTHER" id="PTHR45772">
    <property type="entry name" value="CONSERVED COMPONENT OF ABC TRANSPORTER FOR NATURAL AMINO ACIDS-RELATED"/>
    <property type="match status" value="1"/>
</dbReference>
<name>A0ABD6CQQ6_9EURY</name>
<accession>A0ABD6CQQ6</accession>
<gene>
    <name evidence="9" type="ORF">ACFSBX_14670</name>
</gene>
<evidence type="ECO:0000256" key="6">
    <source>
        <dbReference type="ARBA" id="ARBA00056071"/>
    </source>
</evidence>
<dbReference type="Pfam" id="PF12399">
    <property type="entry name" value="BCA_ABC_TP_C"/>
    <property type="match status" value="1"/>
</dbReference>
<evidence type="ECO:0000256" key="4">
    <source>
        <dbReference type="ARBA" id="ARBA00022840"/>
    </source>
</evidence>
<keyword evidence="5" id="KW-0029">Amino-acid transport</keyword>
<sequence>MLKTENLTKRFGSVVAVDDVSIEIPEGEITGLIGPNGAGKTTLFNLITGFYTPSNGTVTYKGEDITNLAPHEISKKGVSRTFQVPKPLNQLSVTENVVVGALGEGKGRQAAMEKANDTLDRVNFQGDYSMTANSLNVGQLKRLEIAKAVATDPDLLMLDEAVAGLNPDERGKLVNVIEKLNDQGITILMVEHVMEVVMGLSNRVIVLDEGKVLTEGTPKEVQNDDEVIEVYLGT</sequence>
<dbReference type="InterPro" id="IPR032823">
    <property type="entry name" value="BCA_ABC_TP_C"/>
</dbReference>
<dbReference type="FunFam" id="3.40.50.300:FF:000421">
    <property type="entry name" value="Branched-chain amino acid ABC transporter ATP-binding protein"/>
    <property type="match status" value="1"/>
</dbReference>
<organism evidence="9 10">
    <name type="scientific">Halobellus rarus</name>
    <dbReference type="NCBI Taxonomy" id="1126237"/>
    <lineage>
        <taxon>Archaea</taxon>
        <taxon>Methanobacteriati</taxon>
        <taxon>Methanobacteriota</taxon>
        <taxon>Stenosarchaea group</taxon>
        <taxon>Halobacteria</taxon>
        <taxon>Halobacteriales</taxon>
        <taxon>Haloferacaceae</taxon>
        <taxon>Halobellus</taxon>
    </lineage>
</organism>
<evidence type="ECO:0000256" key="5">
    <source>
        <dbReference type="ARBA" id="ARBA00022970"/>
    </source>
</evidence>
<dbReference type="InterPro" id="IPR051120">
    <property type="entry name" value="ABC_AA/LPS_Transport"/>
</dbReference>
<dbReference type="CDD" id="cd03219">
    <property type="entry name" value="ABC_Mj1267_LivG_branched"/>
    <property type="match status" value="1"/>
</dbReference>
<dbReference type="EMBL" id="JBHUDK010000014">
    <property type="protein sequence ID" value="MFD1600204.1"/>
    <property type="molecule type" value="Genomic_DNA"/>
</dbReference>
<evidence type="ECO:0000256" key="2">
    <source>
        <dbReference type="ARBA" id="ARBA00022448"/>
    </source>
</evidence>
<proteinExistence type="inferred from homology"/>
<dbReference type="PANTHER" id="PTHR45772:SF7">
    <property type="entry name" value="AMINO ACID ABC TRANSPORTER ATP-BINDING PROTEIN"/>
    <property type="match status" value="1"/>
</dbReference>
<dbReference type="Pfam" id="PF00005">
    <property type="entry name" value="ABC_tran"/>
    <property type="match status" value="1"/>
</dbReference>